<sequence length="95" mass="10858">MGGLRKPIRPAMPRHPHTTLLLCLCLTLPGCESGRSYSFSEDAPVTGIRIQRDDRSPLQRLRDCERQGCSERQKIDPFTPDPDYLRAEGHFPLPW</sequence>
<dbReference type="BioCyc" id="PAER208963:G1G74-255-MONOMER"/>
<protein>
    <submittedName>
        <fullName evidence="1">Uncharacterized protein</fullName>
    </submittedName>
</protein>
<organism evidence="1 2">
    <name type="scientific">Pseudomonas aeruginosa (strain UCBPP-PA14)</name>
    <dbReference type="NCBI Taxonomy" id="208963"/>
    <lineage>
        <taxon>Bacteria</taxon>
        <taxon>Pseudomonadati</taxon>
        <taxon>Pseudomonadota</taxon>
        <taxon>Gammaproteobacteria</taxon>
        <taxon>Pseudomonadales</taxon>
        <taxon>Pseudomonadaceae</taxon>
        <taxon>Pseudomonas</taxon>
    </lineage>
</organism>
<dbReference type="Proteomes" id="UP000000653">
    <property type="component" value="Chromosome"/>
</dbReference>
<dbReference type="HOGENOM" id="CLU_192991_0_0_6"/>
<name>A0A0H2ZKU1_PSEAB</name>
<dbReference type="RefSeq" id="WP_003137130.1">
    <property type="nucleotide sequence ID" value="NC_008463.1"/>
</dbReference>
<accession>A0A0H2ZKU1</accession>
<proteinExistence type="predicted"/>
<gene>
    <name evidence="1" type="ordered locus">PA14_03110</name>
</gene>
<dbReference type="KEGG" id="pau:PA14_03110"/>
<evidence type="ECO:0000313" key="1">
    <source>
        <dbReference type="EMBL" id="ABJ15201.1"/>
    </source>
</evidence>
<dbReference type="AlphaFoldDB" id="A0A0H2ZKU1"/>
<evidence type="ECO:0000313" key="2">
    <source>
        <dbReference type="Proteomes" id="UP000000653"/>
    </source>
</evidence>
<dbReference type="EMBL" id="CP000438">
    <property type="protein sequence ID" value="ABJ15201.1"/>
    <property type="molecule type" value="Genomic_DNA"/>
</dbReference>
<reference evidence="1 2" key="1">
    <citation type="journal article" date="2006" name="Genome Biol.">
        <title>Genomic analysis reveals that Pseudomonas aeruginosa virulence is combinatorial.</title>
        <authorList>
            <person name="Lee D.G."/>
            <person name="Urbach J.M."/>
            <person name="Wu G."/>
            <person name="Liberati N.T."/>
            <person name="Feinbaum R.L."/>
            <person name="Miyata S."/>
            <person name="Diggins L.T."/>
            <person name="He J."/>
            <person name="Saucier M."/>
            <person name="Deziel E."/>
            <person name="Friedman L."/>
            <person name="Li L."/>
            <person name="Grills G."/>
            <person name="Montgomery K."/>
            <person name="Kucherlapati R."/>
            <person name="Rahme L.G."/>
            <person name="Ausubel F.M."/>
        </authorList>
    </citation>
    <scope>NUCLEOTIDE SEQUENCE [LARGE SCALE GENOMIC DNA]</scope>
    <source>
        <strain evidence="1 2">UCBPP-PA14</strain>
    </source>
</reference>